<proteinExistence type="predicted"/>
<evidence type="ECO:0000313" key="1">
    <source>
        <dbReference type="EMBL" id="DAE28955.1"/>
    </source>
</evidence>
<name>A0A8S5RCU0_9VIRU</name>
<protein>
    <submittedName>
        <fullName evidence="1">Uncharacterized protein</fullName>
    </submittedName>
</protein>
<organism evidence="1">
    <name type="scientific">virus sp. ctmTa7</name>
    <dbReference type="NCBI Taxonomy" id="2828255"/>
    <lineage>
        <taxon>Viruses</taxon>
    </lineage>
</organism>
<sequence>MAIIKAKYGGYGHKTVNRKINQSYSQQFGH</sequence>
<accession>A0A8S5RCU0</accession>
<dbReference type="EMBL" id="BK059091">
    <property type="protein sequence ID" value="DAE28955.1"/>
    <property type="molecule type" value="Genomic_DNA"/>
</dbReference>
<reference evidence="1" key="1">
    <citation type="journal article" date="2021" name="Proc. Natl. Acad. Sci. U.S.A.">
        <title>A Catalog of Tens of Thousands of Viruses from Human Metagenomes Reveals Hidden Associations with Chronic Diseases.</title>
        <authorList>
            <person name="Tisza M.J."/>
            <person name="Buck C.B."/>
        </authorList>
    </citation>
    <scope>NUCLEOTIDE SEQUENCE</scope>
    <source>
        <strain evidence="1">CtmTa7</strain>
    </source>
</reference>